<comment type="caution">
    <text evidence="6">The sequence shown here is derived from an EMBL/GenBank/DDBJ whole genome shotgun (WGS) entry which is preliminary data.</text>
</comment>
<dbReference type="GO" id="GO:0005524">
    <property type="term" value="F:ATP binding"/>
    <property type="evidence" value="ECO:0007669"/>
    <property type="project" value="UniProtKB-KW"/>
</dbReference>
<dbReference type="FunFam" id="3.40.50.300:FF:000032">
    <property type="entry name" value="Export ABC transporter ATP-binding protein"/>
    <property type="match status" value="1"/>
</dbReference>
<dbReference type="PANTHER" id="PTHR42798:SF6">
    <property type="entry name" value="CELL DIVISION ATP-BINDING PROTEIN FTSE"/>
    <property type="match status" value="1"/>
</dbReference>
<dbReference type="Gene3D" id="3.40.50.300">
    <property type="entry name" value="P-loop containing nucleotide triphosphate hydrolases"/>
    <property type="match status" value="1"/>
</dbReference>
<evidence type="ECO:0000313" key="6">
    <source>
        <dbReference type="EMBL" id="KKM96446.1"/>
    </source>
</evidence>
<dbReference type="InterPro" id="IPR027417">
    <property type="entry name" value="P-loop_NTPase"/>
</dbReference>
<dbReference type="InterPro" id="IPR003439">
    <property type="entry name" value="ABC_transporter-like_ATP-bd"/>
</dbReference>
<dbReference type="CDD" id="cd03255">
    <property type="entry name" value="ABC_MJ0796_LolCDE_FtsE"/>
    <property type="match status" value="1"/>
</dbReference>
<dbReference type="PANTHER" id="PTHR42798">
    <property type="entry name" value="LIPOPROTEIN-RELEASING SYSTEM ATP-BINDING PROTEIN LOLD"/>
    <property type="match status" value="1"/>
</dbReference>
<dbReference type="GO" id="GO:0022857">
    <property type="term" value="F:transmembrane transporter activity"/>
    <property type="evidence" value="ECO:0007669"/>
    <property type="project" value="UniProtKB-ARBA"/>
</dbReference>
<comment type="similarity">
    <text evidence="1">Belongs to the ABC transporter superfamily.</text>
</comment>
<keyword evidence="4" id="KW-0067">ATP-binding</keyword>
<dbReference type="PROSITE" id="PS00211">
    <property type="entry name" value="ABC_TRANSPORTER_1"/>
    <property type="match status" value="1"/>
</dbReference>
<name>A0A0F9MAS4_9ZZZZ</name>
<reference evidence="6" key="1">
    <citation type="journal article" date="2015" name="Nature">
        <title>Complex archaea that bridge the gap between prokaryotes and eukaryotes.</title>
        <authorList>
            <person name="Spang A."/>
            <person name="Saw J.H."/>
            <person name="Jorgensen S.L."/>
            <person name="Zaremba-Niedzwiedzka K."/>
            <person name="Martijn J."/>
            <person name="Lind A.E."/>
            <person name="van Eijk R."/>
            <person name="Schleper C."/>
            <person name="Guy L."/>
            <person name="Ettema T.J."/>
        </authorList>
    </citation>
    <scope>NUCLEOTIDE SEQUENCE</scope>
</reference>
<dbReference type="InterPro" id="IPR017911">
    <property type="entry name" value="MacB-like_ATP-bd"/>
</dbReference>
<proteinExistence type="inferred from homology"/>
<dbReference type="AlphaFoldDB" id="A0A0F9MAS4"/>
<dbReference type="GO" id="GO:0098796">
    <property type="term" value="C:membrane protein complex"/>
    <property type="evidence" value="ECO:0007669"/>
    <property type="project" value="UniProtKB-ARBA"/>
</dbReference>
<dbReference type="InterPro" id="IPR017871">
    <property type="entry name" value="ABC_transporter-like_CS"/>
</dbReference>
<dbReference type="PROSITE" id="PS50893">
    <property type="entry name" value="ABC_TRANSPORTER_2"/>
    <property type="match status" value="1"/>
</dbReference>
<keyword evidence="2" id="KW-0813">Transport</keyword>
<organism evidence="6">
    <name type="scientific">marine sediment metagenome</name>
    <dbReference type="NCBI Taxonomy" id="412755"/>
    <lineage>
        <taxon>unclassified sequences</taxon>
        <taxon>metagenomes</taxon>
        <taxon>ecological metagenomes</taxon>
    </lineage>
</organism>
<dbReference type="SMART" id="SM00382">
    <property type="entry name" value="AAA"/>
    <property type="match status" value="1"/>
</dbReference>
<dbReference type="GO" id="GO:0016887">
    <property type="term" value="F:ATP hydrolysis activity"/>
    <property type="evidence" value="ECO:0007669"/>
    <property type="project" value="InterPro"/>
</dbReference>
<evidence type="ECO:0000256" key="2">
    <source>
        <dbReference type="ARBA" id="ARBA00022448"/>
    </source>
</evidence>
<feature type="domain" description="ABC transporter" evidence="5">
    <location>
        <begin position="9"/>
        <end position="240"/>
    </location>
</feature>
<dbReference type="EMBL" id="LAZR01005880">
    <property type="protein sequence ID" value="KKM96446.1"/>
    <property type="molecule type" value="Genomic_DNA"/>
</dbReference>
<evidence type="ECO:0000256" key="1">
    <source>
        <dbReference type="ARBA" id="ARBA00005417"/>
    </source>
</evidence>
<dbReference type="InterPro" id="IPR003593">
    <property type="entry name" value="AAA+_ATPase"/>
</dbReference>
<dbReference type="SUPFAM" id="SSF52540">
    <property type="entry name" value="P-loop containing nucleoside triphosphate hydrolases"/>
    <property type="match status" value="1"/>
</dbReference>
<sequence>MGHHTKAVIEAKDLVKTYGSGDTAVSALKGITLSINKGEFVAIMGPSGSGKSTLMNLIGCLDQPTSGTYNLDGSIIKDLSDNELAIIRNEKIGFVFQQFNLLSRTTSLENVLLPFTYTGHSKKTARKKAEETLISVGLSKHFHKRPSELSGGEQQRVAISRAMINDPSIILADEPTGALDTKTGVEVMKIFQKLNKEGKTIILITHESDIAAFASRAIHLRDGLIESDTAGKKKEPIESA</sequence>
<evidence type="ECO:0000256" key="3">
    <source>
        <dbReference type="ARBA" id="ARBA00022741"/>
    </source>
</evidence>
<gene>
    <name evidence="6" type="ORF">LCGC14_1177960</name>
</gene>
<evidence type="ECO:0000256" key="4">
    <source>
        <dbReference type="ARBA" id="ARBA00022840"/>
    </source>
</evidence>
<accession>A0A0F9MAS4</accession>
<keyword evidence="3" id="KW-0547">Nucleotide-binding</keyword>
<dbReference type="Pfam" id="PF00005">
    <property type="entry name" value="ABC_tran"/>
    <property type="match status" value="1"/>
</dbReference>
<protein>
    <recommendedName>
        <fullName evidence="5">ABC transporter domain-containing protein</fullName>
    </recommendedName>
</protein>
<evidence type="ECO:0000259" key="5">
    <source>
        <dbReference type="PROSITE" id="PS50893"/>
    </source>
</evidence>